<dbReference type="OrthoDB" id="4062651at2759"/>
<keyword evidence="6" id="KW-1185">Reference proteome</keyword>
<dbReference type="EMBL" id="NCKW01003978">
    <property type="protein sequence ID" value="POM75210.1"/>
    <property type="molecule type" value="Genomic_DNA"/>
</dbReference>
<dbReference type="PROSITE" id="PS50011">
    <property type="entry name" value="PROTEIN_KINASE_DOM"/>
    <property type="match status" value="1"/>
</dbReference>
<keyword evidence="1 3" id="KW-0547">Nucleotide-binding</keyword>
<dbReference type="InterPro" id="IPR000719">
    <property type="entry name" value="Prot_kinase_dom"/>
</dbReference>
<dbReference type="InterPro" id="IPR001245">
    <property type="entry name" value="Ser-Thr/Tyr_kinase_cat_dom"/>
</dbReference>
<accession>A0A2P4YBQ6</accession>
<dbReference type="InterPro" id="IPR050198">
    <property type="entry name" value="Non-receptor_tyrosine_kinases"/>
</dbReference>
<comment type="caution">
    <text evidence="5">The sequence shown here is derived from an EMBL/GenBank/DDBJ whole genome shotgun (WGS) entry which is preliminary data.</text>
</comment>
<gene>
    <name evidence="5" type="ORF">PHPALM_7723</name>
</gene>
<dbReference type="GO" id="GO:0005524">
    <property type="term" value="F:ATP binding"/>
    <property type="evidence" value="ECO:0007669"/>
    <property type="project" value="UniProtKB-UniRule"/>
</dbReference>
<protein>
    <submittedName>
        <fullName evidence="5">Serine/threonine protein kinase</fullName>
    </submittedName>
</protein>
<dbReference type="AlphaFoldDB" id="A0A2P4YBQ6"/>
<dbReference type="PROSITE" id="PS00107">
    <property type="entry name" value="PROTEIN_KINASE_ATP"/>
    <property type="match status" value="1"/>
</dbReference>
<evidence type="ECO:0000313" key="6">
    <source>
        <dbReference type="Proteomes" id="UP000237271"/>
    </source>
</evidence>
<evidence type="ECO:0000256" key="1">
    <source>
        <dbReference type="ARBA" id="ARBA00022741"/>
    </source>
</evidence>
<feature type="domain" description="Protein kinase" evidence="4">
    <location>
        <begin position="222"/>
        <end position="484"/>
    </location>
</feature>
<feature type="binding site" evidence="3">
    <location>
        <position position="254"/>
    </location>
    <ligand>
        <name>ATP</name>
        <dbReference type="ChEBI" id="CHEBI:30616"/>
    </ligand>
</feature>
<name>A0A2P4YBQ6_9STRA</name>
<sequence>MEAVSFPITTLPGLPPSTDVLARALPQRIRRLPECEVFFQTLLGLLRNVHDAVLAHDDQWKAAFCDVIKQFIKLLRLKPLLERLAGGEMVAYTFRDLNVKVDEIFVGVGLTTQPWADDWERGCRFQAERLRNLVSGAAPRMLIGEMRDEKQVTKAMLGMYVWLEGGTSGDLDALKRETLDRLRVTLGLLGRTITSETVAQVDELPRTILPIFKWFIPERDVTIIGDPIGSGSSGFVSRAKWRHRDGTTQNVIVKTMYYDYLGSEVAFLKQLQFWYDLPKHPNIVRLYGGCHLARPPFFVCEDVHNGDIVDFLGKEENRGLFWSMFLKVAEGLQELHAHHIVHDGLKGSNILIGENNTPKISDFACSTIRALSAQFSHQAKTAQEGAVHWKPREKLVEVNDTLPQYKSDVYSLGMCMVEALTQDAPFGMETLESEVMDKIVGGITYERPEEASLKEWSVISRLIAVNIDDRPDILETIALIRSLVGEDVTTSLSHRSTTRIAKWCELSRVYMDYSRERYILSTMWILSAN</sequence>
<evidence type="ECO:0000256" key="2">
    <source>
        <dbReference type="ARBA" id="ARBA00022840"/>
    </source>
</evidence>
<evidence type="ECO:0000259" key="4">
    <source>
        <dbReference type="PROSITE" id="PS50011"/>
    </source>
</evidence>
<proteinExistence type="predicted"/>
<dbReference type="InterPro" id="IPR017441">
    <property type="entry name" value="Protein_kinase_ATP_BS"/>
</dbReference>
<dbReference type="Pfam" id="PF07714">
    <property type="entry name" value="PK_Tyr_Ser-Thr"/>
    <property type="match status" value="1"/>
</dbReference>
<dbReference type="GO" id="GO:0004674">
    <property type="term" value="F:protein serine/threonine kinase activity"/>
    <property type="evidence" value="ECO:0007669"/>
    <property type="project" value="UniProtKB-KW"/>
</dbReference>
<organism evidence="5 6">
    <name type="scientific">Phytophthora palmivora</name>
    <dbReference type="NCBI Taxonomy" id="4796"/>
    <lineage>
        <taxon>Eukaryota</taxon>
        <taxon>Sar</taxon>
        <taxon>Stramenopiles</taxon>
        <taxon>Oomycota</taxon>
        <taxon>Peronosporomycetes</taxon>
        <taxon>Peronosporales</taxon>
        <taxon>Peronosporaceae</taxon>
        <taxon>Phytophthora</taxon>
    </lineage>
</organism>
<dbReference type="Gene3D" id="1.10.510.10">
    <property type="entry name" value="Transferase(Phosphotransferase) domain 1"/>
    <property type="match status" value="1"/>
</dbReference>
<dbReference type="SUPFAM" id="SSF56112">
    <property type="entry name" value="Protein kinase-like (PK-like)"/>
    <property type="match status" value="1"/>
</dbReference>
<keyword evidence="5" id="KW-0723">Serine/threonine-protein kinase</keyword>
<keyword evidence="5" id="KW-0418">Kinase</keyword>
<reference evidence="5 6" key="1">
    <citation type="journal article" date="2017" name="Genome Biol. Evol.">
        <title>Phytophthora megakarya and P. palmivora, closely related causal agents of cacao black pod rot, underwent increases in genome sizes and gene numbers by different mechanisms.</title>
        <authorList>
            <person name="Ali S.S."/>
            <person name="Shao J."/>
            <person name="Lary D.J."/>
            <person name="Kronmiller B."/>
            <person name="Shen D."/>
            <person name="Strem M.D."/>
            <person name="Amoako-Attah I."/>
            <person name="Akrofi A.Y."/>
            <person name="Begoude B.A."/>
            <person name="Ten Hoopen G.M."/>
            <person name="Coulibaly K."/>
            <person name="Kebe B.I."/>
            <person name="Melnick R.L."/>
            <person name="Guiltinan M.J."/>
            <person name="Tyler B.M."/>
            <person name="Meinhardt L.W."/>
            <person name="Bailey B.A."/>
        </authorList>
    </citation>
    <scope>NUCLEOTIDE SEQUENCE [LARGE SCALE GENOMIC DNA]</scope>
    <source>
        <strain evidence="6">sbr112.9</strain>
    </source>
</reference>
<dbReference type="Proteomes" id="UP000237271">
    <property type="component" value="Unassembled WGS sequence"/>
</dbReference>
<evidence type="ECO:0000256" key="3">
    <source>
        <dbReference type="PROSITE-ProRule" id="PRU10141"/>
    </source>
</evidence>
<evidence type="ECO:0000313" key="5">
    <source>
        <dbReference type="EMBL" id="POM75210.1"/>
    </source>
</evidence>
<dbReference type="InterPro" id="IPR011009">
    <property type="entry name" value="Kinase-like_dom_sf"/>
</dbReference>
<keyword evidence="2 3" id="KW-0067">ATP-binding</keyword>
<keyword evidence="5" id="KW-0808">Transferase</keyword>
<dbReference type="PANTHER" id="PTHR24418">
    <property type="entry name" value="TYROSINE-PROTEIN KINASE"/>
    <property type="match status" value="1"/>
</dbReference>